<evidence type="ECO:0000313" key="5">
    <source>
        <dbReference type="Proteomes" id="UP001183420"/>
    </source>
</evidence>
<dbReference type="Pfam" id="PF13539">
    <property type="entry name" value="Peptidase_M15_4"/>
    <property type="match status" value="1"/>
</dbReference>
<protein>
    <submittedName>
        <fullName evidence="4">M15 family metallopeptidase</fullName>
    </submittedName>
</protein>
<feature type="region of interest" description="Disordered" evidence="1">
    <location>
        <begin position="21"/>
        <end position="74"/>
    </location>
</feature>
<name>A0ABU2LSU4_9ACTN</name>
<feature type="compositionally biased region" description="Polar residues" evidence="1">
    <location>
        <begin position="21"/>
        <end position="30"/>
    </location>
</feature>
<accession>A0ABU2LSU4</accession>
<keyword evidence="5" id="KW-1185">Reference proteome</keyword>
<organism evidence="4 5">
    <name type="scientific">Streptomyces millisiae</name>
    <dbReference type="NCBI Taxonomy" id="3075542"/>
    <lineage>
        <taxon>Bacteria</taxon>
        <taxon>Bacillati</taxon>
        <taxon>Actinomycetota</taxon>
        <taxon>Actinomycetes</taxon>
        <taxon>Kitasatosporales</taxon>
        <taxon>Streptomycetaceae</taxon>
        <taxon>Streptomyces</taxon>
    </lineage>
</organism>
<comment type="caution">
    <text evidence="4">The sequence shown here is derived from an EMBL/GenBank/DDBJ whole genome shotgun (WGS) entry which is preliminary data.</text>
</comment>
<dbReference type="InterPro" id="IPR009045">
    <property type="entry name" value="Zn_M74/Hedgehog-like"/>
</dbReference>
<evidence type="ECO:0000313" key="4">
    <source>
        <dbReference type="EMBL" id="MDT0320611.1"/>
    </source>
</evidence>
<dbReference type="SUPFAM" id="SSF55166">
    <property type="entry name" value="Hedgehog/DD-peptidase"/>
    <property type="match status" value="1"/>
</dbReference>
<feature type="chain" id="PRO_5046471507" evidence="2">
    <location>
        <begin position="23"/>
        <end position="269"/>
    </location>
</feature>
<dbReference type="Gene3D" id="3.30.1380.10">
    <property type="match status" value="1"/>
</dbReference>
<evidence type="ECO:0000256" key="2">
    <source>
        <dbReference type="SAM" id="SignalP"/>
    </source>
</evidence>
<dbReference type="PROSITE" id="PS51257">
    <property type="entry name" value="PROKAR_LIPOPROTEIN"/>
    <property type="match status" value="1"/>
</dbReference>
<gene>
    <name evidence="4" type="ORF">RNC47_19950</name>
</gene>
<evidence type="ECO:0000259" key="3">
    <source>
        <dbReference type="Pfam" id="PF13539"/>
    </source>
</evidence>
<proteinExistence type="predicted"/>
<keyword evidence="2" id="KW-0732">Signal</keyword>
<dbReference type="RefSeq" id="WP_311600589.1">
    <property type="nucleotide sequence ID" value="NZ_JAVREM010000026.1"/>
</dbReference>
<feature type="compositionally biased region" description="Pro residues" evidence="1">
    <location>
        <begin position="38"/>
        <end position="67"/>
    </location>
</feature>
<reference evidence="5" key="1">
    <citation type="submission" date="2023-07" db="EMBL/GenBank/DDBJ databases">
        <title>30 novel species of actinomycetes from the DSMZ collection.</title>
        <authorList>
            <person name="Nouioui I."/>
        </authorList>
    </citation>
    <scope>NUCLEOTIDE SEQUENCE [LARGE SCALE GENOMIC DNA]</scope>
    <source>
        <strain evidence="5">DSM 44918</strain>
    </source>
</reference>
<dbReference type="Proteomes" id="UP001183420">
    <property type="component" value="Unassembled WGS sequence"/>
</dbReference>
<sequence>MTVRRPLTALLTALLLATTACSGSQDSSAGPTAEPTEPEPTTPEPTPEPTTPEPTTPEPTTPEPTTPEPGGADPVVREVPVEQWEEMVAAGMWREGCPATREDLRRVEINHVDFDGGIARGVLVVNADVADSVVRVFTRLFEEGFPIRRMRPVEEYDGDNNASMADDNTAAYNCRRPDQINAPEDESPHANGRAIDINPLENPWMDLRCDCWSPSAEFAERTEGRGKVLEGGLVWRTFTDEGWIWQNIDVPDYMHFDTGYPSEPFAPRR</sequence>
<evidence type="ECO:0000256" key="1">
    <source>
        <dbReference type="SAM" id="MobiDB-lite"/>
    </source>
</evidence>
<dbReference type="EMBL" id="JAVREM010000026">
    <property type="protein sequence ID" value="MDT0320611.1"/>
    <property type="molecule type" value="Genomic_DNA"/>
</dbReference>
<feature type="domain" description="Peptidase M15C" evidence="3">
    <location>
        <begin position="184"/>
        <end position="257"/>
    </location>
</feature>
<dbReference type="InterPro" id="IPR039561">
    <property type="entry name" value="Peptidase_M15C"/>
</dbReference>
<feature type="signal peptide" evidence="2">
    <location>
        <begin position="1"/>
        <end position="22"/>
    </location>
</feature>